<accession>A0A1L6TDB8</accession>
<proteinExistence type="predicted"/>
<name>A0A1L6TDB8_PISSA</name>
<dbReference type="OrthoDB" id="9805832at2"/>
<dbReference type="SUPFAM" id="SSF56925">
    <property type="entry name" value="OMPA-like"/>
    <property type="match status" value="1"/>
</dbReference>
<dbReference type="Pfam" id="PF13505">
    <property type="entry name" value="OMP_b-brl"/>
    <property type="match status" value="1"/>
</dbReference>
<dbReference type="Proteomes" id="UP000029558">
    <property type="component" value="Chromosome"/>
</dbReference>
<dbReference type="InterPro" id="IPR011250">
    <property type="entry name" value="OMP/PagP_B-barrel"/>
</dbReference>
<dbReference type="InterPro" id="IPR027385">
    <property type="entry name" value="Beta-barrel_OMP"/>
</dbReference>
<organism evidence="2 3">
    <name type="scientific">Piscirickettsia salmonis</name>
    <dbReference type="NCBI Taxonomy" id="1238"/>
    <lineage>
        <taxon>Bacteria</taxon>
        <taxon>Pseudomonadati</taxon>
        <taxon>Pseudomonadota</taxon>
        <taxon>Gammaproteobacteria</taxon>
        <taxon>Thiotrichales</taxon>
        <taxon>Piscirickettsiaceae</taxon>
        <taxon>Piscirickettsia</taxon>
    </lineage>
</organism>
<reference evidence="2 3" key="1">
    <citation type="journal article" date="2014" name="Genome Announc.">
        <title>Comparative Genome Analysis of Two Isolates of the Fish Pathogen Piscirickettsia salmonis from Different Hosts Reveals Major Differences in Virulence-Associated Secretion Systems.</title>
        <authorList>
            <person name="Bohle H."/>
            <person name="Henriquez P."/>
            <person name="Grothusen H."/>
            <person name="Navas E."/>
            <person name="Sandoval A."/>
            <person name="Bustamante F."/>
            <person name="Bustos P."/>
            <person name="Mancilla M."/>
        </authorList>
    </citation>
    <scope>NUCLEOTIDE SEQUENCE [LARGE SCALE GENOMIC DNA]</scope>
    <source>
        <strain evidence="3">B1-32597</strain>
    </source>
</reference>
<dbReference type="EMBL" id="CP012508">
    <property type="protein sequence ID" value="ALB23340.1"/>
    <property type="molecule type" value="Genomic_DNA"/>
</dbReference>
<evidence type="ECO:0000313" key="2">
    <source>
        <dbReference type="EMBL" id="ALB23340.1"/>
    </source>
</evidence>
<dbReference type="RefSeq" id="WP_026063589.1">
    <property type="nucleotide sequence ID" value="NZ_CP012508.1"/>
</dbReference>
<keyword evidence="1" id="KW-0732">Signal</keyword>
<gene>
    <name evidence="2" type="ORF">KU39_2160</name>
</gene>
<evidence type="ECO:0000256" key="1">
    <source>
        <dbReference type="ARBA" id="ARBA00022729"/>
    </source>
</evidence>
<protein>
    <submittedName>
        <fullName evidence="2">Meta-pathway of phenol degradation family protein</fullName>
    </submittedName>
</protein>
<dbReference type="Gene3D" id="2.40.160.20">
    <property type="match status" value="1"/>
</dbReference>
<sequence length="208" mass="22201">MMKKILIAASVTAALGLSGTAIAGGGPLSMPAGHSIYVEGALGYVNQQDLPDLAIVSRDDKNIGGRVAVGYMYDIDPMWGIGAELGWGYYGKTEYSFGGNSFNVKSTAWDISAVGTWHINPQFDLFAKAGMAYEDLNGSLTLNGQTINGDNEEWKPLLAIGAGYNFTPNLQVNLTYTHIFGDDLSSNNVGNDDVATINSVLLGLRYTF</sequence>
<evidence type="ECO:0000313" key="3">
    <source>
        <dbReference type="Proteomes" id="UP000029558"/>
    </source>
</evidence>
<dbReference type="AlphaFoldDB" id="A0A1L6TDB8"/>